<evidence type="ECO:0000256" key="1">
    <source>
        <dbReference type="ARBA" id="ARBA00001966"/>
    </source>
</evidence>
<comment type="cofactor">
    <cofactor evidence="1">
        <name>[4Fe-4S] cluster</name>
        <dbReference type="ChEBI" id="CHEBI:49883"/>
    </cofactor>
</comment>
<keyword evidence="9" id="KW-1185">Reference proteome</keyword>
<dbReference type="Pfam" id="PF02310">
    <property type="entry name" value="B12-binding"/>
    <property type="match status" value="1"/>
</dbReference>
<dbReference type="SMART" id="SM00729">
    <property type="entry name" value="Elp3"/>
    <property type="match status" value="1"/>
</dbReference>
<dbReference type="InterPro" id="IPR034466">
    <property type="entry name" value="Methyltransferase_Class_B"/>
</dbReference>
<gene>
    <name evidence="8" type="ORF">GJ668_13185</name>
</gene>
<dbReference type="Gene3D" id="3.40.50.280">
    <property type="entry name" value="Cobalamin-binding domain"/>
    <property type="match status" value="1"/>
</dbReference>
<dbReference type="GO" id="GO:0003824">
    <property type="term" value="F:catalytic activity"/>
    <property type="evidence" value="ECO:0007669"/>
    <property type="project" value="InterPro"/>
</dbReference>
<feature type="domain" description="B12-binding" evidence="6">
    <location>
        <begin position="1"/>
        <end position="142"/>
    </location>
</feature>
<organism evidence="8 9">
    <name type="scientific">Allochromatium palmeri</name>
    <dbReference type="NCBI Taxonomy" id="231048"/>
    <lineage>
        <taxon>Bacteria</taxon>
        <taxon>Pseudomonadati</taxon>
        <taxon>Pseudomonadota</taxon>
        <taxon>Gammaproteobacteria</taxon>
        <taxon>Chromatiales</taxon>
        <taxon>Chromatiaceae</taxon>
        <taxon>Allochromatium</taxon>
    </lineage>
</organism>
<dbReference type="InterPro" id="IPR006638">
    <property type="entry name" value="Elp3/MiaA/NifB-like_rSAM"/>
</dbReference>
<dbReference type="GO" id="GO:0005829">
    <property type="term" value="C:cytosol"/>
    <property type="evidence" value="ECO:0007669"/>
    <property type="project" value="TreeGrafter"/>
</dbReference>
<dbReference type="InterPro" id="IPR006158">
    <property type="entry name" value="Cobalamin-bd"/>
</dbReference>
<dbReference type="InterPro" id="IPR007197">
    <property type="entry name" value="rSAM"/>
</dbReference>
<evidence type="ECO:0000256" key="5">
    <source>
        <dbReference type="ARBA" id="ARBA00023014"/>
    </source>
</evidence>
<dbReference type="InterPro" id="IPR023969">
    <property type="entry name" value="CHP04072_B12-bd/rSAM"/>
</dbReference>
<name>A0A6N8EGP6_9GAMM</name>
<evidence type="ECO:0000259" key="6">
    <source>
        <dbReference type="PROSITE" id="PS51332"/>
    </source>
</evidence>
<dbReference type="Gene3D" id="3.80.30.20">
    <property type="entry name" value="tm_1862 like domain"/>
    <property type="match status" value="1"/>
</dbReference>
<protein>
    <submittedName>
        <fullName evidence="8">Radical SAM protein</fullName>
    </submittedName>
</protein>
<evidence type="ECO:0000256" key="3">
    <source>
        <dbReference type="ARBA" id="ARBA00022723"/>
    </source>
</evidence>
<dbReference type="GO" id="GO:0031419">
    <property type="term" value="F:cobalamin binding"/>
    <property type="evidence" value="ECO:0007669"/>
    <property type="project" value="InterPro"/>
</dbReference>
<dbReference type="CDD" id="cd01335">
    <property type="entry name" value="Radical_SAM"/>
    <property type="match status" value="1"/>
</dbReference>
<dbReference type="EMBL" id="WNKT01000030">
    <property type="protein sequence ID" value="MTW22039.1"/>
    <property type="molecule type" value="Genomic_DNA"/>
</dbReference>
<keyword evidence="5" id="KW-0411">Iron-sulfur</keyword>
<accession>A0A6N8EGP6</accession>
<evidence type="ECO:0000256" key="4">
    <source>
        <dbReference type="ARBA" id="ARBA00023004"/>
    </source>
</evidence>
<dbReference type="PANTHER" id="PTHR43409">
    <property type="entry name" value="ANAEROBIC MAGNESIUM-PROTOPORPHYRIN IX MONOMETHYL ESTER CYCLASE-RELATED"/>
    <property type="match status" value="1"/>
</dbReference>
<dbReference type="PROSITE" id="PS51918">
    <property type="entry name" value="RADICAL_SAM"/>
    <property type="match status" value="1"/>
</dbReference>
<keyword evidence="2" id="KW-0949">S-adenosyl-L-methionine</keyword>
<comment type="caution">
    <text evidence="8">The sequence shown here is derived from an EMBL/GenBank/DDBJ whole genome shotgun (WGS) entry which is preliminary data.</text>
</comment>
<keyword evidence="4" id="KW-0408">Iron</keyword>
<keyword evidence="3" id="KW-0479">Metal-binding</keyword>
<dbReference type="InterPro" id="IPR023404">
    <property type="entry name" value="rSAM_horseshoe"/>
</dbReference>
<dbReference type="PROSITE" id="PS51332">
    <property type="entry name" value="B12_BINDING"/>
    <property type="match status" value="1"/>
</dbReference>
<dbReference type="RefSeq" id="WP_186343093.1">
    <property type="nucleotide sequence ID" value="NZ_WNKT01000030.1"/>
</dbReference>
<reference evidence="8 9" key="1">
    <citation type="submission" date="2019-11" db="EMBL/GenBank/DDBJ databases">
        <title>Whole-genome sequence of the anaerobic purple sulfur bacterium Allochromatium palmeri DSM 15591.</title>
        <authorList>
            <person name="Kyndt J.A."/>
            <person name="Meyer T.E."/>
        </authorList>
    </citation>
    <scope>NUCLEOTIDE SEQUENCE [LARGE SCALE GENOMIC DNA]</scope>
    <source>
        <strain evidence="8 9">DSM 15591</strain>
    </source>
</reference>
<proteinExistence type="predicted"/>
<dbReference type="AlphaFoldDB" id="A0A6N8EGP6"/>
<dbReference type="GO" id="GO:0046872">
    <property type="term" value="F:metal ion binding"/>
    <property type="evidence" value="ECO:0007669"/>
    <property type="project" value="UniProtKB-KW"/>
</dbReference>
<dbReference type="PANTHER" id="PTHR43409:SF16">
    <property type="entry name" value="SLR0320 PROTEIN"/>
    <property type="match status" value="1"/>
</dbReference>
<dbReference type="InterPro" id="IPR058240">
    <property type="entry name" value="rSAM_sf"/>
</dbReference>
<evidence type="ECO:0000313" key="9">
    <source>
        <dbReference type="Proteomes" id="UP000434044"/>
    </source>
</evidence>
<evidence type="ECO:0000259" key="7">
    <source>
        <dbReference type="PROSITE" id="PS51918"/>
    </source>
</evidence>
<dbReference type="InterPro" id="IPR051198">
    <property type="entry name" value="BchE-like"/>
</dbReference>
<dbReference type="GO" id="GO:0051539">
    <property type="term" value="F:4 iron, 4 sulfur cluster binding"/>
    <property type="evidence" value="ECO:0007669"/>
    <property type="project" value="UniProtKB-KW"/>
</dbReference>
<dbReference type="Pfam" id="PF04055">
    <property type="entry name" value="Radical_SAM"/>
    <property type="match status" value="1"/>
</dbReference>
<dbReference type="NCBIfam" id="TIGR04072">
    <property type="entry name" value="rSAM_ladder_B12"/>
    <property type="match status" value="1"/>
</dbReference>
<dbReference type="Proteomes" id="UP000434044">
    <property type="component" value="Unassembled WGS sequence"/>
</dbReference>
<evidence type="ECO:0000313" key="8">
    <source>
        <dbReference type="EMBL" id="MTW22039.1"/>
    </source>
</evidence>
<dbReference type="SUPFAM" id="SSF102114">
    <property type="entry name" value="Radical SAM enzymes"/>
    <property type="match status" value="1"/>
</dbReference>
<dbReference type="SFLD" id="SFLDG01082">
    <property type="entry name" value="B12-binding_domain_containing"/>
    <property type="match status" value="1"/>
</dbReference>
<evidence type="ECO:0000256" key="2">
    <source>
        <dbReference type="ARBA" id="ARBA00022691"/>
    </source>
</evidence>
<dbReference type="SFLD" id="SFLDS00029">
    <property type="entry name" value="Radical_SAM"/>
    <property type="match status" value="1"/>
</dbReference>
<dbReference type="SFLD" id="SFLDG01123">
    <property type="entry name" value="methyltransferase_(Class_B)"/>
    <property type="match status" value="1"/>
</dbReference>
<feature type="domain" description="Radical SAM core" evidence="7">
    <location>
        <begin position="179"/>
        <end position="401"/>
    </location>
</feature>
<sequence length="448" mass="48761">MRILLLSPNRLISPYPVYPLGLDYVAASLSPVHQVEIADLNVVDKSALAALLDAFAPEMIGIACRNIDNTDATDSLFLLEEYRDLVLWLRARSTAVIACGGSGFTIMPKRIAAFLDVDYGIIGEGERFGLLVEALAAGDDPAAIPGILSRGGIAVQPPSWQGGLSRRLPVADEQSAFYVKNGGMLNLQSKRGCPFSCLYCSYPRIEGGVHRLVEPDEVARIALGLQEAGARYLFITDSAFNSDLTHSLAVAKALHRHGLTIPWGAFFAPIAMPPEYFEVMAASGCKHVEFGTESLSESMLRTYRKPFRPSEVMEAHQQARAAGLHVAHYFLLGGPGESAATVDESLDAIEQLKKTVVFFFFGIRIYPGTGLYDRALAEGKIDRSTDLLRPVYYHPDAISLAAIEAQVINRAARRRNWLVGSGGARVTASLQAMHQRGLIGPLWEYLAV</sequence>